<sequence length="111" mass="12242">MSCLFCKIIAKEIPAGIVYEDEKVVAFKDIAPQAPTHILLVPREHARFVEELADKGVVGRIYKIAADLARENKIADSGYRIVVNHGRAAGQAVDHVHFHLLGGRDFSWPPG</sequence>
<feature type="short sequence motif" description="Histidine triad motif" evidence="2 3">
    <location>
        <begin position="95"/>
        <end position="99"/>
    </location>
</feature>
<evidence type="ECO:0000256" key="2">
    <source>
        <dbReference type="PIRSR" id="PIRSR601310-3"/>
    </source>
</evidence>
<dbReference type="Proteomes" id="UP000178602">
    <property type="component" value="Unassembled WGS sequence"/>
</dbReference>
<dbReference type="PANTHER" id="PTHR23089">
    <property type="entry name" value="HISTIDINE TRIAD HIT PROTEIN"/>
    <property type="match status" value="1"/>
</dbReference>
<dbReference type="InterPro" id="IPR036265">
    <property type="entry name" value="HIT-like_sf"/>
</dbReference>
<dbReference type="CDD" id="cd01276">
    <property type="entry name" value="PKCI_related"/>
    <property type="match status" value="1"/>
</dbReference>
<evidence type="ECO:0000313" key="5">
    <source>
        <dbReference type="EMBL" id="OGC28940.1"/>
    </source>
</evidence>
<dbReference type="PROSITE" id="PS51084">
    <property type="entry name" value="HIT_2"/>
    <property type="match status" value="1"/>
</dbReference>
<dbReference type="AlphaFoldDB" id="A0A1F4T8U4"/>
<reference evidence="5 6" key="1">
    <citation type="journal article" date="2016" name="Nat. Commun.">
        <title>Thousands of microbial genomes shed light on interconnected biogeochemical processes in an aquifer system.</title>
        <authorList>
            <person name="Anantharaman K."/>
            <person name="Brown C.T."/>
            <person name="Hug L.A."/>
            <person name="Sharon I."/>
            <person name="Castelle C.J."/>
            <person name="Probst A.J."/>
            <person name="Thomas B.C."/>
            <person name="Singh A."/>
            <person name="Wilkins M.J."/>
            <person name="Karaoz U."/>
            <person name="Brodie E.L."/>
            <person name="Williams K.H."/>
            <person name="Hubbard S.S."/>
            <person name="Banfield J.F."/>
        </authorList>
    </citation>
    <scope>NUCLEOTIDE SEQUENCE [LARGE SCALE GENOMIC DNA]</scope>
</reference>
<evidence type="ECO:0000256" key="3">
    <source>
        <dbReference type="PROSITE-ProRule" id="PRU00464"/>
    </source>
</evidence>
<protein>
    <submittedName>
        <fullName evidence="5">Histidine triad nucleotide-binding protein</fullName>
    </submittedName>
</protein>
<proteinExistence type="predicted"/>
<feature type="domain" description="HIT" evidence="4">
    <location>
        <begin position="4"/>
        <end position="111"/>
    </location>
</feature>
<dbReference type="InterPro" id="IPR001310">
    <property type="entry name" value="Histidine_triad_HIT"/>
</dbReference>
<evidence type="ECO:0000313" key="6">
    <source>
        <dbReference type="Proteomes" id="UP000178602"/>
    </source>
</evidence>
<evidence type="ECO:0000256" key="1">
    <source>
        <dbReference type="PIRSR" id="PIRSR601310-1"/>
    </source>
</evidence>
<dbReference type="SUPFAM" id="SSF54197">
    <property type="entry name" value="HIT-like"/>
    <property type="match status" value="1"/>
</dbReference>
<feature type="active site" description="Tele-AMP-histidine intermediate" evidence="1">
    <location>
        <position position="97"/>
    </location>
</feature>
<comment type="caution">
    <text evidence="5">The sequence shown here is derived from an EMBL/GenBank/DDBJ whole genome shotgun (WGS) entry which is preliminary data.</text>
</comment>
<dbReference type="EMBL" id="MEUG01000001">
    <property type="protein sequence ID" value="OGC28940.1"/>
    <property type="molecule type" value="Genomic_DNA"/>
</dbReference>
<accession>A0A1F4T8U4</accession>
<dbReference type="Pfam" id="PF01230">
    <property type="entry name" value="HIT"/>
    <property type="match status" value="1"/>
</dbReference>
<dbReference type="Gene3D" id="3.30.428.10">
    <property type="entry name" value="HIT-like"/>
    <property type="match status" value="1"/>
</dbReference>
<dbReference type="PRINTS" id="PR00332">
    <property type="entry name" value="HISTRIAD"/>
</dbReference>
<evidence type="ECO:0000259" key="4">
    <source>
        <dbReference type="PROSITE" id="PS51084"/>
    </source>
</evidence>
<name>A0A1F4T8U4_UNCSA</name>
<gene>
    <name evidence="5" type="ORF">A3K49_06480</name>
</gene>
<dbReference type="InterPro" id="IPR011146">
    <property type="entry name" value="HIT-like"/>
</dbReference>
<dbReference type="PROSITE" id="PS00892">
    <property type="entry name" value="HIT_1"/>
    <property type="match status" value="1"/>
</dbReference>
<dbReference type="GO" id="GO:0003824">
    <property type="term" value="F:catalytic activity"/>
    <property type="evidence" value="ECO:0007669"/>
    <property type="project" value="InterPro"/>
</dbReference>
<organism evidence="5 6">
    <name type="scientific">candidate division WOR-1 bacterium RIFOXYC12_FULL_54_18</name>
    <dbReference type="NCBI Taxonomy" id="1802584"/>
    <lineage>
        <taxon>Bacteria</taxon>
        <taxon>Bacillati</taxon>
        <taxon>Saganbacteria</taxon>
    </lineage>
</organism>
<dbReference type="InterPro" id="IPR019808">
    <property type="entry name" value="Histidine_triad_CS"/>
</dbReference>